<protein>
    <submittedName>
        <fullName evidence="1">Uncharacterized protein</fullName>
    </submittedName>
</protein>
<reference evidence="1 2" key="1">
    <citation type="submission" date="2017-01" db="EMBL/GenBank/DDBJ databases">
        <title>Genome sequence of Rhodoferax antarcticus ANT.BR, a psychrophilic purple nonsulfur bacterium from an Antarctic microbial mat.</title>
        <authorList>
            <person name="Baker J."/>
            <person name="Riester C."/>
            <person name="Skinner B."/>
            <person name="Newell A."/>
            <person name="Swingley W."/>
            <person name="Madigan M."/>
            <person name="Jung D."/>
            <person name="Asao M."/>
            <person name="Chen M."/>
            <person name="Loughlin P."/>
            <person name="Pan H."/>
            <person name="Lin S."/>
            <person name="Li N."/>
            <person name="Shaw J."/>
            <person name="Prado M."/>
            <person name="Sherman C."/>
            <person name="Li X."/>
            <person name="Tang J."/>
            <person name="Blankenship R."/>
            <person name="Zhao T."/>
            <person name="Touchman J."/>
            <person name="Sattley M."/>
        </authorList>
    </citation>
    <scope>NUCLEOTIDE SEQUENCE [LARGE SCALE GENOMIC DNA]</scope>
    <source>
        <strain evidence="1 2">ANT.BR</strain>
    </source>
</reference>
<proteinExistence type="predicted"/>
<evidence type="ECO:0000313" key="1">
    <source>
        <dbReference type="EMBL" id="OLP07300.1"/>
    </source>
</evidence>
<organism evidence="1 2">
    <name type="scientific">Rhodoferax antarcticus ANT.BR</name>
    <dbReference type="NCBI Taxonomy" id="1111071"/>
    <lineage>
        <taxon>Bacteria</taxon>
        <taxon>Pseudomonadati</taxon>
        <taxon>Pseudomonadota</taxon>
        <taxon>Betaproteobacteria</taxon>
        <taxon>Burkholderiales</taxon>
        <taxon>Comamonadaceae</taxon>
        <taxon>Rhodoferax</taxon>
    </lineage>
</organism>
<dbReference type="RefSeq" id="WP_075585650.1">
    <property type="nucleotide sequence ID" value="NZ_MSYM01000008.1"/>
</dbReference>
<dbReference type="STRING" id="81479.RA876_00360"/>
<dbReference type="Proteomes" id="UP000185911">
    <property type="component" value="Unassembled WGS sequence"/>
</dbReference>
<dbReference type="AlphaFoldDB" id="A0A1Q8YHD2"/>
<name>A0A1Q8YHD2_9BURK</name>
<keyword evidence="2" id="KW-1185">Reference proteome</keyword>
<evidence type="ECO:0000313" key="2">
    <source>
        <dbReference type="Proteomes" id="UP000185911"/>
    </source>
</evidence>
<gene>
    <name evidence="1" type="ORF">BLL52_1130</name>
</gene>
<comment type="caution">
    <text evidence="1">The sequence shown here is derived from an EMBL/GenBank/DDBJ whole genome shotgun (WGS) entry which is preliminary data.</text>
</comment>
<accession>A0A1Q8YHD2</accession>
<sequence>MQVTAMQAKNRFGANGKGARLGLLQDLRNAVQAGTASGPGLDALSVFERLESKYKTMTPRSATDIAI</sequence>
<dbReference type="EMBL" id="MSYM01000008">
    <property type="protein sequence ID" value="OLP07300.1"/>
    <property type="molecule type" value="Genomic_DNA"/>
</dbReference>